<feature type="binding site" evidence="1">
    <location>
        <position position="243"/>
    </location>
    <ligand>
        <name>Zn(2+)</name>
        <dbReference type="ChEBI" id="CHEBI:29105"/>
    </ligand>
</feature>
<comment type="caution">
    <text evidence="3">The sequence shown here is derived from an EMBL/GenBank/DDBJ whole genome shotgun (WGS) entry which is preliminary data.</text>
</comment>
<feature type="binding site" evidence="1">
    <location>
        <position position="248"/>
    </location>
    <ligand>
        <name>Zn(2+)</name>
        <dbReference type="ChEBI" id="CHEBI:29105"/>
    </ligand>
</feature>
<feature type="region of interest" description="Disordered" evidence="2">
    <location>
        <begin position="277"/>
        <end position="438"/>
    </location>
</feature>
<feature type="compositionally biased region" description="Polar residues" evidence="2">
    <location>
        <begin position="316"/>
        <end position="327"/>
    </location>
</feature>
<gene>
    <name evidence="3" type="ORF">PSANT_00389</name>
</gene>
<feature type="compositionally biased region" description="Basic and acidic residues" evidence="2">
    <location>
        <begin position="349"/>
        <end position="359"/>
    </location>
</feature>
<reference evidence="3" key="1">
    <citation type="submission" date="2018-03" db="EMBL/GenBank/DDBJ databases">
        <authorList>
            <person name="Guldener U."/>
        </authorList>
    </citation>
    <scope>NUCLEOTIDE SEQUENCE [LARGE SCALE GENOMIC DNA]</scope>
    <source>
        <strain evidence="3">ATCC34888</strain>
    </source>
</reference>
<feature type="region of interest" description="Disordered" evidence="2">
    <location>
        <begin position="105"/>
        <end position="129"/>
    </location>
</feature>
<dbReference type="SUPFAM" id="SSF101152">
    <property type="entry name" value="Mob1/phocein"/>
    <property type="match status" value="1"/>
</dbReference>
<dbReference type="InterPro" id="IPR036703">
    <property type="entry name" value="MOB_kinase_act_sf"/>
</dbReference>
<keyword evidence="1" id="KW-0479">Metal-binding</keyword>
<evidence type="ECO:0000256" key="2">
    <source>
        <dbReference type="SAM" id="MobiDB-lite"/>
    </source>
</evidence>
<evidence type="ECO:0008006" key="5">
    <source>
        <dbReference type="Google" id="ProtNLM"/>
    </source>
</evidence>
<dbReference type="Pfam" id="PF03637">
    <property type="entry name" value="Mob1_phocein"/>
    <property type="match status" value="1"/>
</dbReference>
<proteinExistence type="predicted"/>
<protein>
    <recommendedName>
        <fullName evidence="5">Cell cycle-associated protein</fullName>
    </recommendedName>
</protein>
<dbReference type="EMBL" id="OOIQ01000001">
    <property type="protein sequence ID" value="SPO42706.1"/>
    <property type="molecule type" value="Genomic_DNA"/>
</dbReference>
<dbReference type="PANTHER" id="PTHR22599">
    <property type="entry name" value="MPS ONE BINDER KINASE ACTIVATOR-LIKE MOB"/>
    <property type="match status" value="1"/>
</dbReference>
<dbReference type="Gene3D" id="1.20.140.30">
    <property type="entry name" value="MOB kinase activator"/>
    <property type="match status" value="1"/>
</dbReference>
<dbReference type="OrthoDB" id="10262609at2759"/>
<feature type="compositionally biased region" description="Acidic residues" evidence="2">
    <location>
        <begin position="378"/>
        <end position="394"/>
    </location>
</feature>
<dbReference type="InterPro" id="IPR005301">
    <property type="entry name" value="MOB_kinase_act_fam"/>
</dbReference>
<dbReference type="SMART" id="SM01388">
    <property type="entry name" value="Mob1_phocein"/>
    <property type="match status" value="1"/>
</dbReference>
<organism evidence="3 4">
    <name type="scientific">Pseudozyma antarctica</name>
    <name type="common">Yeast</name>
    <name type="synonym">Candida antarctica</name>
    <dbReference type="NCBI Taxonomy" id="84753"/>
    <lineage>
        <taxon>Eukaryota</taxon>
        <taxon>Fungi</taxon>
        <taxon>Dikarya</taxon>
        <taxon>Basidiomycota</taxon>
        <taxon>Ustilaginomycotina</taxon>
        <taxon>Ustilaginomycetes</taxon>
        <taxon>Ustilaginales</taxon>
        <taxon>Ustilaginaceae</taxon>
        <taxon>Moesziomyces</taxon>
    </lineage>
</organism>
<feature type="binding site" evidence="1">
    <location>
        <position position="163"/>
    </location>
    <ligand>
        <name>Zn(2+)</name>
        <dbReference type="ChEBI" id="CHEBI:29105"/>
    </ligand>
</feature>
<name>A0A5C3FEZ3_PSEA2</name>
<dbReference type="Proteomes" id="UP000325008">
    <property type="component" value="Unassembled WGS sequence"/>
</dbReference>
<dbReference type="AlphaFoldDB" id="A0A5C3FEZ3"/>
<keyword evidence="4" id="KW-1185">Reference proteome</keyword>
<evidence type="ECO:0000313" key="4">
    <source>
        <dbReference type="Proteomes" id="UP000325008"/>
    </source>
</evidence>
<feature type="binding site" evidence="1">
    <location>
        <position position="172"/>
    </location>
    <ligand>
        <name>Zn(2+)</name>
        <dbReference type="ChEBI" id="CHEBI:29105"/>
    </ligand>
</feature>
<accession>A0A5C3FEZ3</accession>
<evidence type="ECO:0000256" key="1">
    <source>
        <dbReference type="PIRSR" id="PIRSR605301-1"/>
    </source>
</evidence>
<keyword evidence="1" id="KW-0862">Zinc</keyword>
<evidence type="ECO:0000313" key="3">
    <source>
        <dbReference type="EMBL" id="SPO42706.1"/>
    </source>
</evidence>
<sequence length="438" mass="47618">MSISDTTPVGGVVPSTKLAAVAKSTAPRRNRIRRGQKLDEVVLLAEQRMHSSDEPRSTAAVVAPAASSSAAAGPSSAAGGESPFQLQEYLAMLVRRDPHAVEAITSLPTEADIEASDKGKSRDDSEDDGMLQNVDTDIWVYEQLRRLVLDLTTPWLTALQQECDRDARPQTCAAMNAGDWMYLCASHGEEKQCCAIDYMVHTLDGATSLLNSARHFPSRTYVPNTSLRHFGSIARRLSRIFVHAWCYHRDTFLACEAETSLYERFYSLVQTYDLTATDNLPPRPSAAGHGGDESELFSRGPVVANGTTAKRERSGTAAQRTLPQSMQADAVGLVPPPAPSPRPTAILSRPDHDEADDHPPSWAAQPTDADKHSFLSADNDDDDEDEEDAEDEEEHTQKLAGVKVDDDATISLRATAVPAAHVQDEAKPEEEQTTSETA</sequence>